<protein>
    <submittedName>
        <fullName evidence="1">6072_t:CDS:1</fullName>
    </submittedName>
</protein>
<dbReference type="Proteomes" id="UP000789375">
    <property type="component" value="Unassembled WGS sequence"/>
</dbReference>
<reference evidence="1" key="1">
    <citation type="submission" date="2021-06" db="EMBL/GenBank/DDBJ databases">
        <authorList>
            <person name="Kallberg Y."/>
            <person name="Tangrot J."/>
            <person name="Rosling A."/>
        </authorList>
    </citation>
    <scope>NUCLEOTIDE SEQUENCE</scope>
    <source>
        <strain evidence="1">87-6 pot B 2015</strain>
    </source>
</reference>
<keyword evidence="2" id="KW-1185">Reference proteome</keyword>
<evidence type="ECO:0000313" key="1">
    <source>
        <dbReference type="EMBL" id="CAG8530482.1"/>
    </source>
</evidence>
<name>A0A9N9AIS1_FUNMO</name>
<gene>
    <name evidence="1" type="ORF">FMOSSE_LOCUS5483</name>
</gene>
<dbReference type="AlphaFoldDB" id="A0A9N9AIS1"/>
<dbReference type="EMBL" id="CAJVPP010001042">
    <property type="protein sequence ID" value="CAG8530482.1"/>
    <property type="molecule type" value="Genomic_DNA"/>
</dbReference>
<sequence>METLTLSLLYKKLCNAVTLADHATQKAIFCYCQFGKALIQRQGEIASEKHVDLKSNTVSRILNIEVKAQLSAHPYGATTS</sequence>
<accession>A0A9N9AIS1</accession>
<evidence type="ECO:0000313" key="2">
    <source>
        <dbReference type="Proteomes" id="UP000789375"/>
    </source>
</evidence>
<proteinExistence type="predicted"/>
<comment type="caution">
    <text evidence="1">The sequence shown here is derived from an EMBL/GenBank/DDBJ whole genome shotgun (WGS) entry which is preliminary data.</text>
</comment>
<organism evidence="1 2">
    <name type="scientific">Funneliformis mosseae</name>
    <name type="common">Endomycorrhizal fungus</name>
    <name type="synonym">Glomus mosseae</name>
    <dbReference type="NCBI Taxonomy" id="27381"/>
    <lineage>
        <taxon>Eukaryota</taxon>
        <taxon>Fungi</taxon>
        <taxon>Fungi incertae sedis</taxon>
        <taxon>Mucoromycota</taxon>
        <taxon>Glomeromycotina</taxon>
        <taxon>Glomeromycetes</taxon>
        <taxon>Glomerales</taxon>
        <taxon>Glomeraceae</taxon>
        <taxon>Funneliformis</taxon>
    </lineage>
</organism>